<feature type="region of interest" description="Disordered" evidence="1">
    <location>
        <begin position="38"/>
        <end position="59"/>
    </location>
</feature>
<dbReference type="EMBL" id="JBAMMX010000011">
    <property type="protein sequence ID" value="KAK6931434.1"/>
    <property type="molecule type" value="Genomic_DNA"/>
</dbReference>
<dbReference type="AlphaFoldDB" id="A0AAN8VDF4"/>
<comment type="caution">
    <text evidence="2">The sequence shown here is derived from an EMBL/GenBank/DDBJ whole genome shotgun (WGS) entry which is preliminary data.</text>
</comment>
<proteinExistence type="predicted"/>
<sequence length="59" mass="6340">MDARNLGNIPHTHWSPPTPSHDAYTYTHRFSSQGALEIGIAPSPSPTDHIGESPEESSG</sequence>
<name>A0AAN8VDF4_9MAGN</name>
<evidence type="ECO:0000313" key="2">
    <source>
        <dbReference type="EMBL" id="KAK6931434.1"/>
    </source>
</evidence>
<protein>
    <submittedName>
        <fullName evidence="2">Uncharacterized protein</fullName>
    </submittedName>
</protein>
<reference evidence="2 3" key="1">
    <citation type="submission" date="2023-12" db="EMBL/GenBank/DDBJ databases">
        <title>A high-quality genome assembly for Dillenia turbinata (Dilleniales).</title>
        <authorList>
            <person name="Chanderbali A."/>
        </authorList>
    </citation>
    <scope>NUCLEOTIDE SEQUENCE [LARGE SCALE GENOMIC DNA]</scope>
    <source>
        <strain evidence="2">LSX21</strain>
        <tissue evidence="2">Leaf</tissue>
    </source>
</reference>
<feature type="region of interest" description="Disordered" evidence="1">
    <location>
        <begin position="1"/>
        <end position="20"/>
    </location>
</feature>
<organism evidence="2 3">
    <name type="scientific">Dillenia turbinata</name>
    <dbReference type="NCBI Taxonomy" id="194707"/>
    <lineage>
        <taxon>Eukaryota</taxon>
        <taxon>Viridiplantae</taxon>
        <taxon>Streptophyta</taxon>
        <taxon>Embryophyta</taxon>
        <taxon>Tracheophyta</taxon>
        <taxon>Spermatophyta</taxon>
        <taxon>Magnoliopsida</taxon>
        <taxon>eudicotyledons</taxon>
        <taxon>Gunneridae</taxon>
        <taxon>Pentapetalae</taxon>
        <taxon>Dilleniales</taxon>
        <taxon>Dilleniaceae</taxon>
        <taxon>Dillenia</taxon>
    </lineage>
</organism>
<gene>
    <name evidence="2" type="ORF">RJ641_003227</name>
</gene>
<evidence type="ECO:0000313" key="3">
    <source>
        <dbReference type="Proteomes" id="UP001370490"/>
    </source>
</evidence>
<keyword evidence="3" id="KW-1185">Reference proteome</keyword>
<accession>A0AAN8VDF4</accession>
<dbReference type="Proteomes" id="UP001370490">
    <property type="component" value="Unassembled WGS sequence"/>
</dbReference>
<evidence type="ECO:0000256" key="1">
    <source>
        <dbReference type="SAM" id="MobiDB-lite"/>
    </source>
</evidence>